<sequence length="455" mass="51455">MITESSTNWEDPLPKLVALYFDNKLNEKELRILQTRLKSDLEARVFFAQFSALQTQLEWVYTDSTVPQEMMHLPASIQSKRWNWSHVMYIATCICLVLGGLLFIHLTTPVAHVFPITDSLWKTGPVEQKETLFSGSTRYLLRGAIEIQFESGSVISLKAPASFTTNGKNAVYLDQGKLVADIPESGHGFEVETLAGRIVDLGTSFSVNVIENQNTEINVFRGKVVVGDVNSSSIQEIKTNEAIQIDSLTKKIVTRPYSSSDFIPLISRDYPVLNFSKSIIFQEKIPDSVASGSFQVIERDNHIFLFPETRNVKLHSDLNVSISQPGRYWSYEQIEKETDLIPRGTQVDCYRLYYDPASDDEENLIPTEGEIEFDQPVLGLITTKKLLIQSDSQFNPLLIKNPQRMINHQEIEIRLVEDGKTQDIVTLSPDRKKLSVKLFTGTAYVDELRVLVSAP</sequence>
<dbReference type="Proteomes" id="UP000318704">
    <property type="component" value="Chromosome"/>
</dbReference>
<keyword evidence="1" id="KW-0812">Transmembrane</keyword>
<accession>A0A517VQS8</accession>
<evidence type="ECO:0000259" key="2">
    <source>
        <dbReference type="Pfam" id="PF04773"/>
    </source>
</evidence>
<dbReference type="EMBL" id="CP037920">
    <property type="protein sequence ID" value="QDT95343.1"/>
    <property type="molecule type" value="Genomic_DNA"/>
</dbReference>
<gene>
    <name evidence="3" type="ORF">V144x_07850</name>
</gene>
<organism evidence="3 4">
    <name type="scientific">Gimesia aquarii</name>
    <dbReference type="NCBI Taxonomy" id="2527964"/>
    <lineage>
        <taxon>Bacteria</taxon>
        <taxon>Pseudomonadati</taxon>
        <taxon>Planctomycetota</taxon>
        <taxon>Planctomycetia</taxon>
        <taxon>Planctomycetales</taxon>
        <taxon>Planctomycetaceae</taxon>
        <taxon>Gimesia</taxon>
    </lineage>
</organism>
<dbReference type="Pfam" id="PF04773">
    <property type="entry name" value="FecR"/>
    <property type="match status" value="1"/>
</dbReference>
<dbReference type="InterPro" id="IPR012373">
    <property type="entry name" value="Ferrdict_sens_TM"/>
</dbReference>
<dbReference type="AlphaFoldDB" id="A0A517VQS8"/>
<dbReference type="InterPro" id="IPR006860">
    <property type="entry name" value="FecR"/>
</dbReference>
<keyword evidence="1" id="KW-0472">Membrane</keyword>
<feature type="domain" description="FecR protein" evidence="2">
    <location>
        <begin position="144"/>
        <end position="224"/>
    </location>
</feature>
<protein>
    <submittedName>
        <fullName evidence="3">FecR protein</fullName>
    </submittedName>
</protein>
<evidence type="ECO:0000313" key="3">
    <source>
        <dbReference type="EMBL" id="QDT95343.1"/>
    </source>
</evidence>
<dbReference type="KEGG" id="gaw:V144x_07850"/>
<keyword evidence="1" id="KW-1133">Transmembrane helix</keyword>
<dbReference type="PANTHER" id="PTHR30273">
    <property type="entry name" value="PERIPLASMIC SIGNAL SENSOR AND SIGMA FACTOR ACTIVATOR FECR-RELATED"/>
    <property type="match status" value="1"/>
</dbReference>
<proteinExistence type="predicted"/>
<evidence type="ECO:0000256" key="1">
    <source>
        <dbReference type="SAM" id="Phobius"/>
    </source>
</evidence>
<dbReference type="PANTHER" id="PTHR30273:SF2">
    <property type="entry name" value="PROTEIN FECR"/>
    <property type="match status" value="1"/>
</dbReference>
<dbReference type="GO" id="GO:0016989">
    <property type="term" value="F:sigma factor antagonist activity"/>
    <property type="evidence" value="ECO:0007669"/>
    <property type="project" value="TreeGrafter"/>
</dbReference>
<reference evidence="3 4" key="1">
    <citation type="submission" date="2019-03" db="EMBL/GenBank/DDBJ databases">
        <title>Deep-cultivation of Planctomycetes and their phenomic and genomic characterization uncovers novel biology.</title>
        <authorList>
            <person name="Wiegand S."/>
            <person name="Jogler M."/>
            <person name="Boedeker C."/>
            <person name="Pinto D."/>
            <person name="Vollmers J."/>
            <person name="Rivas-Marin E."/>
            <person name="Kohn T."/>
            <person name="Peeters S.H."/>
            <person name="Heuer A."/>
            <person name="Rast P."/>
            <person name="Oberbeckmann S."/>
            <person name="Bunk B."/>
            <person name="Jeske O."/>
            <person name="Meyerdierks A."/>
            <person name="Storesund J.E."/>
            <person name="Kallscheuer N."/>
            <person name="Luecker S."/>
            <person name="Lage O.M."/>
            <person name="Pohl T."/>
            <person name="Merkel B.J."/>
            <person name="Hornburger P."/>
            <person name="Mueller R.-W."/>
            <person name="Bruemmer F."/>
            <person name="Labrenz M."/>
            <person name="Spormann A.M."/>
            <person name="Op den Camp H."/>
            <person name="Overmann J."/>
            <person name="Amann R."/>
            <person name="Jetten M.S.M."/>
            <person name="Mascher T."/>
            <person name="Medema M.H."/>
            <person name="Devos D.P."/>
            <person name="Kaster A.-K."/>
            <person name="Ovreas L."/>
            <person name="Rohde M."/>
            <person name="Galperin M.Y."/>
            <person name="Jogler C."/>
        </authorList>
    </citation>
    <scope>NUCLEOTIDE SEQUENCE [LARGE SCALE GENOMIC DNA]</scope>
    <source>
        <strain evidence="3 4">V144</strain>
    </source>
</reference>
<feature type="transmembrane region" description="Helical" evidence="1">
    <location>
        <begin position="87"/>
        <end position="106"/>
    </location>
</feature>
<dbReference type="RefSeq" id="WP_144981618.1">
    <property type="nucleotide sequence ID" value="NZ_CP037920.1"/>
</dbReference>
<evidence type="ECO:0000313" key="4">
    <source>
        <dbReference type="Proteomes" id="UP000318704"/>
    </source>
</evidence>
<name>A0A517VQS8_9PLAN</name>
<dbReference type="Gene3D" id="2.60.120.1440">
    <property type="match status" value="1"/>
</dbReference>